<feature type="transmembrane region" description="Helical" evidence="13">
    <location>
        <begin position="378"/>
        <end position="401"/>
    </location>
</feature>
<evidence type="ECO:0000256" key="10">
    <source>
        <dbReference type="ARBA" id="ARBA00023136"/>
    </source>
</evidence>
<protein>
    <recommendedName>
        <fullName evidence="14">BTB domain-containing protein</fullName>
    </recommendedName>
</protein>
<dbReference type="PANTHER" id="PTHR11537">
    <property type="entry name" value="VOLTAGE-GATED POTASSIUM CHANNEL"/>
    <property type="match status" value="1"/>
</dbReference>
<dbReference type="SMART" id="SM00225">
    <property type="entry name" value="BTB"/>
    <property type="match status" value="1"/>
</dbReference>
<comment type="subcellular location">
    <subcellularLocation>
        <location evidence="1">Membrane</location>
        <topology evidence="1">Multi-pass membrane protein</topology>
    </subcellularLocation>
</comment>
<feature type="transmembrane region" description="Helical" evidence="13">
    <location>
        <begin position="285"/>
        <end position="305"/>
    </location>
</feature>
<sequence>MFLKSSISSSQVAHRHYSLRGTSSKGESYSQHRVIKRTKTGSIHTTSILEEGCPHTLASKSFEMDENYSLLNYLGDSIVSAGDNASPRFPRRLRVPTLSSLPSVRSSILSLGTTIGDQKRINIIVQGKLYQTFEETLDRHSTTLLGTKKDRDVFYDPVRKAYVFEDHCHRSFDAILFYYQSNGILSRPSDVTRMHFIEELEFFRITKFMDNRQEQDAYHLKELMKEKIVEEPKLFREKAWMLFRHQNESCLGRLWTLFHLIITIISVLIICTKTLPIGINPTHVFLADFTINMIYTLELGGLLLFTPNIKQYFLSIVGFMDIVTSVSYYFFFFFFIFGVWQYTLNRICNFFLTFRIFKMFKFCESARYILYTLTETRYYLQLFATSATIIFFWFAILIYLVENGFRNGPVNEHPASINSIGDGVWYIIITCTGVGYGDMYPMTLPGKILGCAFCLLGLLLFCLPTSVLMNKFIDFYFLAEAYDKEEEGRAKILEARENLMDGK</sequence>
<dbReference type="RefSeq" id="XP_066918708.1">
    <property type="nucleotide sequence ID" value="XM_067062607.1"/>
</dbReference>
<keyword evidence="7" id="KW-0630">Potassium</keyword>
<keyword evidence="3" id="KW-0633">Potassium transport</keyword>
<dbReference type="Gene3D" id="3.30.710.10">
    <property type="entry name" value="Potassium Channel Kv1.1, Chain A"/>
    <property type="match status" value="1"/>
</dbReference>
<evidence type="ECO:0000259" key="14">
    <source>
        <dbReference type="SMART" id="SM00225"/>
    </source>
</evidence>
<keyword evidence="6" id="KW-0851">Voltage-gated channel</keyword>
<feature type="domain" description="BTB" evidence="14">
    <location>
        <begin position="119"/>
        <end position="220"/>
    </location>
</feature>
<keyword evidence="5" id="KW-0631">Potassium channel</keyword>
<keyword evidence="9" id="KW-0406">Ion transport</keyword>
<evidence type="ECO:0000256" key="8">
    <source>
        <dbReference type="ARBA" id="ARBA00022989"/>
    </source>
</evidence>
<dbReference type="InterPro" id="IPR011333">
    <property type="entry name" value="SKP1/BTB/POZ_sf"/>
</dbReference>
<evidence type="ECO:0000256" key="5">
    <source>
        <dbReference type="ARBA" id="ARBA00022826"/>
    </source>
</evidence>
<evidence type="ECO:0000256" key="2">
    <source>
        <dbReference type="ARBA" id="ARBA00022448"/>
    </source>
</evidence>
<dbReference type="GO" id="GO:0008076">
    <property type="term" value="C:voltage-gated potassium channel complex"/>
    <property type="evidence" value="ECO:0007669"/>
    <property type="project" value="InterPro"/>
</dbReference>
<feature type="transmembrane region" description="Helical" evidence="13">
    <location>
        <begin position="312"/>
        <end position="333"/>
    </location>
</feature>
<keyword evidence="16" id="KW-1185">Reference proteome</keyword>
<dbReference type="SUPFAM" id="SSF81324">
    <property type="entry name" value="Voltage-gated potassium channels"/>
    <property type="match status" value="1"/>
</dbReference>
<feature type="compositionally biased region" description="Polar residues" evidence="12">
    <location>
        <begin position="1"/>
        <end position="12"/>
    </location>
</feature>
<evidence type="ECO:0000256" key="3">
    <source>
        <dbReference type="ARBA" id="ARBA00022538"/>
    </source>
</evidence>
<keyword evidence="11" id="KW-0407">Ion channel</keyword>
<dbReference type="GO" id="GO:0005251">
    <property type="term" value="F:delayed rectifier potassium channel activity"/>
    <property type="evidence" value="ECO:0007669"/>
    <property type="project" value="TreeGrafter"/>
</dbReference>
<keyword evidence="4 13" id="KW-0812">Transmembrane</keyword>
<keyword evidence="2" id="KW-0813">Transport</keyword>
<reference evidence="15" key="1">
    <citation type="submission" date="2021-01" db="UniProtKB">
        <authorList>
            <consortium name="EnsemblMetazoa"/>
        </authorList>
    </citation>
    <scope>IDENTIFICATION</scope>
</reference>
<evidence type="ECO:0000256" key="6">
    <source>
        <dbReference type="ARBA" id="ARBA00022882"/>
    </source>
</evidence>
<evidence type="ECO:0000256" key="13">
    <source>
        <dbReference type="SAM" id="Phobius"/>
    </source>
</evidence>
<evidence type="ECO:0000256" key="7">
    <source>
        <dbReference type="ARBA" id="ARBA00022958"/>
    </source>
</evidence>
<evidence type="ECO:0000313" key="15">
    <source>
        <dbReference type="EnsemblMetazoa" id="CLYHEMP016648.1"/>
    </source>
</evidence>
<dbReference type="InterPro" id="IPR028325">
    <property type="entry name" value="VG_K_chnl"/>
</dbReference>
<evidence type="ECO:0000256" key="12">
    <source>
        <dbReference type="SAM" id="MobiDB-lite"/>
    </source>
</evidence>
<dbReference type="GeneID" id="136806030"/>
<dbReference type="GO" id="GO:0051260">
    <property type="term" value="P:protein homooligomerization"/>
    <property type="evidence" value="ECO:0007669"/>
    <property type="project" value="InterPro"/>
</dbReference>
<dbReference type="OrthoDB" id="415460at2759"/>
<dbReference type="EnsemblMetazoa" id="CLYHEMT016648.1">
    <property type="protein sequence ID" value="CLYHEMP016648.1"/>
    <property type="gene ID" value="CLYHEMG016648"/>
</dbReference>
<dbReference type="GO" id="GO:0001508">
    <property type="term" value="P:action potential"/>
    <property type="evidence" value="ECO:0007669"/>
    <property type="project" value="TreeGrafter"/>
</dbReference>
<dbReference type="Pfam" id="PF00520">
    <property type="entry name" value="Ion_trans"/>
    <property type="match status" value="1"/>
</dbReference>
<dbReference type="InterPro" id="IPR000210">
    <property type="entry name" value="BTB/POZ_dom"/>
</dbReference>
<evidence type="ECO:0000256" key="1">
    <source>
        <dbReference type="ARBA" id="ARBA00004141"/>
    </source>
</evidence>
<dbReference type="AlphaFoldDB" id="A0A7M5X2A8"/>
<name>A0A7M5X2A8_9CNID</name>
<feature type="region of interest" description="Disordered" evidence="12">
    <location>
        <begin position="1"/>
        <end position="36"/>
    </location>
</feature>
<dbReference type="Pfam" id="PF02214">
    <property type="entry name" value="BTB_2"/>
    <property type="match status" value="1"/>
</dbReference>
<keyword evidence="8 13" id="KW-1133">Transmembrane helix</keyword>
<dbReference type="Gene3D" id="1.20.120.350">
    <property type="entry name" value="Voltage-gated potassium channels. Chain C"/>
    <property type="match status" value="1"/>
</dbReference>
<evidence type="ECO:0000313" key="16">
    <source>
        <dbReference type="Proteomes" id="UP000594262"/>
    </source>
</evidence>
<feature type="compositionally biased region" description="Polar residues" evidence="12">
    <location>
        <begin position="20"/>
        <end position="31"/>
    </location>
</feature>
<feature type="transmembrane region" description="Helical" evidence="13">
    <location>
        <begin position="254"/>
        <end position="279"/>
    </location>
</feature>
<evidence type="ECO:0000256" key="9">
    <source>
        <dbReference type="ARBA" id="ARBA00023065"/>
    </source>
</evidence>
<keyword evidence="10 13" id="KW-0472">Membrane</keyword>
<dbReference type="Gene3D" id="1.10.287.70">
    <property type="match status" value="1"/>
</dbReference>
<dbReference type="Proteomes" id="UP000594262">
    <property type="component" value="Unplaced"/>
</dbReference>
<feature type="transmembrane region" description="Helical" evidence="13">
    <location>
        <begin position="444"/>
        <end position="463"/>
    </location>
</feature>
<dbReference type="PRINTS" id="PR00169">
    <property type="entry name" value="KCHANNEL"/>
</dbReference>
<accession>A0A7M5X2A8</accession>
<dbReference type="InterPro" id="IPR005821">
    <property type="entry name" value="Ion_trans_dom"/>
</dbReference>
<dbReference type="SUPFAM" id="SSF54695">
    <property type="entry name" value="POZ domain"/>
    <property type="match status" value="1"/>
</dbReference>
<dbReference type="PANTHER" id="PTHR11537:SF113">
    <property type="entry name" value="POTASSIUM VOLTAGE-GATED CHANNEL PROTEIN SHAKER"/>
    <property type="match status" value="1"/>
</dbReference>
<dbReference type="InterPro" id="IPR027359">
    <property type="entry name" value="Volt_channel_dom_sf"/>
</dbReference>
<evidence type="ECO:0000256" key="11">
    <source>
        <dbReference type="ARBA" id="ARBA00023303"/>
    </source>
</evidence>
<proteinExistence type="predicted"/>
<dbReference type="InterPro" id="IPR003131">
    <property type="entry name" value="T1-type_BTB"/>
</dbReference>
<evidence type="ECO:0000256" key="4">
    <source>
        <dbReference type="ARBA" id="ARBA00022692"/>
    </source>
</evidence>
<organism evidence="15 16">
    <name type="scientific">Clytia hemisphaerica</name>
    <dbReference type="NCBI Taxonomy" id="252671"/>
    <lineage>
        <taxon>Eukaryota</taxon>
        <taxon>Metazoa</taxon>
        <taxon>Cnidaria</taxon>
        <taxon>Hydrozoa</taxon>
        <taxon>Hydroidolina</taxon>
        <taxon>Leptothecata</taxon>
        <taxon>Obeliida</taxon>
        <taxon>Clytiidae</taxon>
        <taxon>Clytia</taxon>
    </lineage>
</organism>